<reference evidence="1" key="1">
    <citation type="submission" date="2021-04" db="EMBL/GenBank/DDBJ databases">
        <title>Genome based classification of Actinospica acidithermotolerans sp. nov., an actinobacterium isolated from an Indonesian hot spring.</title>
        <authorList>
            <person name="Kusuma A.B."/>
            <person name="Putra K.E."/>
            <person name="Nafisah S."/>
            <person name="Loh J."/>
            <person name="Nouioui I."/>
            <person name="Goodfellow M."/>
        </authorList>
    </citation>
    <scope>NUCLEOTIDE SEQUENCE</scope>
    <source>
        <strain evidence="1">MGRD01-02</strain>
    </source>
</reference>
<dbReference type="InterPro" id="IPR006764">
    <property type="entry name" value="SAM_dep_MeTrfase_SAV2177_type"/>
</dbReference>
<dbReference type="CDD" id="cd02440">
    <property type="entry name" value="AdoMet_MTases"/>
    <property type="match status" value="1"/>
</dbReference>
<name>A0A941EFB4_9ACTN</name>
<organism evidence="1 2">
    <name type="scientific">Actinospica acidithermotolerans</name>
    <dbReference type="NCBI Taxonomy" id="2828514"/>
    <lineage>
        <taxon>Bacteria</taxon>
        <taxon>Bacillati</taxon>
        <taxon>Actinomycetota</taxon>
        <taxon>Actinomycetes</taxon>
        <taxon>Catenulisporales</taxon>
        <taxon>Actinospicaceae</taxon>
        <taxon>Actinospica</taxon>
    </lineage>
</organism>
<gene>
    <name evidence="1" type="ORF">KDK95_24610</name>
</gene>
<protein>
    <submittedName>
        <fullName evidence="1">SAM-dependent methyltransferase</fullName>
        <ecNumber evidence="1">2.1.1.-</ecNumber>
    </submittedName>
</protein>
<keyword evidence="1" id="KW-0489">Methyltransferase</keyword>
<accession>A0A941EFB4</accession>
<proteinExistence type="predicted"/>
<dbReference type="PIRSF" id="PIRSF017393">
    <property type="entry name" value="MTase_SAV2177"/>
    <property type="match status" value="1"/>
</dbReference>
<dbReference type="GO" id="GO:0032259">
    <property type="term" value="P:methylation"/>
    <property type="evidence" value="ECO:0007669"/>
    <property type="project" value="UniProtKB-KW"/>
</dbReference>
<dbReference type="EMBL" id="JAGSOH010000088">
    <property type="protein sequence ID" value="MBR7829510.1"/>
    <property type="molecule type" value="Genomic_DNA"/>
</dbReference>
<dbReference type="InterPro" id="IPR029063">
    <property type="entry name" value="SAM-dependent_MTases_sf"/>
</dbReference>
<dbReference type="RefSeq" id="WP_212520642.1">
    <property type="nucleotide sequence ID" value="NZ_JAGSOH010000088.1"/>
</dbReference>
<evidence type="ECO:0000313" key="2">
    <source>
        <dbReference type="Proteomes" id="UP000676325"/>
    </source>
</evidence>
<dbReference type="EC" id="2.1.1.-" evidence="1"/>
<dbReference type="GO" id="GO:0008168">
    <property type="term" value="F:methyltransferase activity"/>
    <property type="evidence" value="ECO:0007669"/>
    <property type="project" value="UniProtKB-KW"/>
</dbReference>
<keyword evidence="1" id="KW-0808">Transferase</keyword>
<sequence>MPDDHAIEVPDEVDIERPSAARMYDYYLGGSCHFAADRTLAAEILRAWPDMPAIARANRDFLHRAVRYLSGQGVDQFLDLGAGIPTAGNTHDIALSLNPDARIVYVDVDPVAVAHSTVILQDVPNATVVHADLREPASILTRSEVPSFLDLSRPVGVIMLAVLHFLTEEDDAPGVVAAYREATGPGSFLVVSHGTLDYMPAQARQAEGVYQRASHRLNFRSRAQVLGLFDGYELEPPGLVDIIHWRPELSADEPDPLGGGDVARYSGYVAVGRKA</sequence>
<comment type="caution">
    <text evidence="1">The sequence shown here is derived from an EMBL/GenBank/DDBJ whole genome shotgun (WGS) entry which is preliminary data.</text>
</comment>
<dbReference type="Proteomes" id="UP000676325">
    <property type="component" value="Unassembled WGS sequence"/>
</dbReference>
<dbReference type="SUPFAM" id="SSF53335">
    <property type="entry name" value="S-adenosyl-L-methionine-dependent methyltransferases"/>
    <property type="match status" value="1"/>
</dbReference>
<keyword evidence="2" id="KW-1185">Reference proteome</keyword>
<dbReference type="Pfam" id="PF04672">
    <property type="entry name" value="Methyltransf_19"/>
    <property type="match status" value="1"/>
</dbReference>
<dbReference type="AlphaFoldDB" id="A0A941EFB4"/>
<dbReference type="Gene3D" id="3.40.50.150">
    <property type="entry name" value="Vaccinia Virus protein VP39"/>
    <property type="match status" value="1"/>
</dbReference>
<evidence type="ECO:0000313" key="1">
    <source>
        <dbReference type="EMBL" id="MBR7829510.1"/>
    </source>
</evidence>